<dbReference type="GO" id="GO:0004671">
    <property type="term" value="F:protein C-terminal S-isoprenylcysteine carboxyl O-methyltransferase activity"/>
    <property type="evidence" value="ECO:0007669"/>
    <property type="project" value="UniProtKB-EC"/>
</dbReference>
<organism evidence="12 13">
    <name type="scientific">Rhizopogon vinicolor AM-OR11-026</name>
    <dbReference type="NCBI Taxonomy" id="1314800"/>
    <lineage>
        <taxon>Eukaryota</taxon>
        <taxon>Fungi</taxon>
        <taxon>Dikarya</taxon>
        <taxon>Basidiomycota</taxon>
        <taxon>Agaricomycotina</taxon>
        <taxon>Agaricomycetes</taxon>
        <taxon>Agaricomycetidae</taxon>
        <taxon>Boletales</taxon>
        <taxon>Suillineae</taxon>
        <taxon>Rhizopogonaceae</taxon>
        <taxon>Rhizopogon</taxon>
    </lineage>
</organism>
<evidence type="ECO:0000256" key="11">
    <source>
        <dbReference type="SAM" id="MobiDB-lite"/>
    </source>
</evidence>
<feature type="transmembrane region" description="Helical" evidence="10">
    <location>
        <begin position="212"/>
        <end position="235"/>
    </location>
</feature>
<evidence type="ECO:0000256" key="10">
    <source>
        <dbReference type="RuleBase" id="RU362022"/>
    </source>
</evidence>
<dbReference type="OrthoDB" id="422086at2759"/>
<gene>
    <name evidence="12" type="ORF">K503DRAFT_846457</name>
</gene>
<evidence type="ECO:0000313" key="13">
    <source>
        <dbReference type="Proteomes" id="UP000092154"/>
    </source>
</evidence>
<feature type="transmembrane region" description="Helical" evidence="10">
    <location>
        <begin position="155"/>
        <end position="175"/>
    </location>
</feature>
<dbReference type="PANTHER" id="PTHR12714:SF9">
    <property type="entry name" value="PROTEIN-S-ISOPRENYLCYSTEINE O-METHYLTRANSFERASE"/>
    <property type="match status" value="1"/>
</dbReference>
<dbReference type="EC" id="2.1.1.100" evidence="3 10"/>
<name>A0A1B7NI08_9AGAM</name>
<dbReference type="InterPro" id="IPR007269">
    <property type="entry name" value="ICMT_MeTrfase"/>
</dbReference>
<comment type="similarity">
    <text evidence="2 10">Belongs to the class VI-like SAM-binding methyltransferase superfamily. Isoprenylcysteine carboxyl methyltransferase family.</text>
</comment>
<keyword evidence="9 10" id="KW-0472">Membrane</keyword>
<dbReference type="PROSITE" id="PS51564">
    <property type="entry name" value="SAM_ICMT"/>
    <property type="match status" value="1"/>
</dbReference>
<feature type="transmembrane region" description="Helical" evidence="10">
    <location>
        <begin position="115"/>
        <end position="134"/>
    </location>
</feature>
<keyword evidence="13" id="KW-1185">Reference proteome</keyword>
<dbReference type="GO" id="GO:0005789">
    <property type="term" value="C:endoplasmic reticulum membrane"/>
    <property type="evidence" value="ECO:0007669"/>
    <property type="project" value="UniProtKB-SubCell"/>
</dbReference>
<comment type="catalytic activity">
    <reaction evidence="10">
        <text>[protein]-C-terminal S-[(2E,6E)-farnesyl]-L-cysteine + S-adenosyl-L-methionine = [protein]-C-terminal S-[(2E,6E)-farnesyl]-L-cysteine methyl ester + S-adenosyl-L-homocysteine</text>
        <dbReference type="Rhea" id="RHEA:21672"/>
        <dbReference type="Rhea" id="RHEA-COMP:12125"/>
        <dbReference type="Rhea" id="RHEA-COMP:12126"/>
        <dbReference type="ChEBI" id="CHEBI:57856"/>
        <dbReference type="ChEBI" id="CHEBI:59789"/>
        <dbReference type="ChEBI" id="CHEBI:90510"/>
        <dbReference type="ChEBI" id="CHEBI:90511"/>
        <dbReference type="EC" id="2.1.1.100"/>
    </reaction>
</comment>
<dbReference type="PANTHER" id="PTHR12714">
    <property type="entry name" value="PROTEIN-S ISOPRENYLCYSTEINE O-METHYLTRANSFERASE"/>
    <property type="match status" value="1"/>
</dbReference>
<keyword evidence="6 10" id="KW-0949">S-adenosyl-L-methionine</keyword>
<keyword evidence="7 10" id="KW-0812">Transmembrane</keyword>
<dbReference type="EMBL" id="KV448124">
    <property type="protein sequence ID" value="OAX44547.1"/>
    <property type="molecule type" value="Genomic_DNA"/>
</dbReference>
<dbReference type="AlphaFoldDB" id="A0A1B7NI08"/>
<evidence type="ECO:0000256" key="7">
    <source>
        <dbReference type="ARBA" id="ARBA00022692"/>
    </source>
</evidence>
<evidence type="ECO:0000256" key="4">
    <source>
        <dbReference type="ARBA" id="ARBA00022603"/>
    </source>
</evidence>
<keyword evidence="8 10" id="KW-1133">Transmembrane helix</keyword>
<sequence>MSSDVPQGFEDRVRQRASTRNSNTLETIPVNHQPYGNIPNTPLAASTISFLLGCLFSLSLTLFITGGISERWWTTYQLAFFLTAWSAFHWGEFAVTAGWNRDKCSVDSFLLDNGAMYHVAHGVALMEYLITLYLKPSLKAHSYVSTIGQLRLMCFLPLGVIMVVVGQTLRSAAMIQASDNFSHIVAFRKLPSHQLVTHGVYSMFRHPSYAGFFYWALGTQLVLQNPVSSIAYLFVLWKFFSRRIKAEEKALILFFGQDYENYRRRVGTKIPFIR</sequence>
<dbReference type="Pfam" id="PF04140">
    <property type="entry name" value="ICMT"/>
    <property type="match status" value="1"/>
</dbReference>
<keyword evidence="10" id="KW-0256">Endoplasmic reticulum</keyword>
<keyword evidence="4 10" id="KW-0489">Methyltransferase</keyword>
<evidence type="ECO:0000256" key="8">
    <source>
        <dbReference type="ARBA" id="ARBA00022989"/>
    </source>
</evidence>
<reference evidence="12 13" key="1">
    <citation type="submission" date="2016-06" db="EMBL/GenBank/DDBJ databases">
        <title>Comparative genomics of the ectomycorrhizal sister species Rhizopogon vinicolor and Rhizopogon vesiculosus (Basidiomycota: Boletales) reveals a divergence of the mating type B locus.</title>
        <authorList>
            <consortium name="DOE Joint Genome Institute"/>
            <person name="Mujic A.B."/>
            <person name="Kuo A."/>
            <person name="Tritt A."/>
            <person name="Lipzen A."/>
            <person name="Chen C."/>
            <person name="Johnson J."/>
            <person name="Sharma A."/>
            <person name="Barry K."/>
            <person name="Grigoriev I.V."/>
            <person name="Spatafora J.W."/>
        </authorList>
    </citation>
    <scope>NUCLEOTIDE SEQUENCE [LARGE SCALE GENOMIC DNA]</scope>
    <source>
        <strain evidence="12 13">AM-OR11-026</strain>
    </source>
</reference>
<dbReference type="InParanoid" id="A0A1B7NI08"/>
<feature type="transmembrane region" description="Helical" evidence="10">
    <location>
        <begin position="43"/>
        <end position="64"/>
    </location>
</feature>
<evidence type="ECO:0000256" key="3">
    <source>
        <dbReference type="ARBA" id="ARBA00012151"/>
    </source>
</evidence>
<feature type="region of interest" description="Disordered" evidence="11">
    <location>
        <begin position="1"/>
        <end position="20"/>
    </location>
</feature>
<evidence type="ECO:0000256" key="9">
    <source>
        <dbReference type="ARBA" id="ARBA00023136"/>
    </source>
</evidence>
<evidence type="ECO:0000256" key="6">
    <source>
        <dbReference type="ARBA" id="ARBA00022691"/>
    </source>
</evidence>
<evidence type="ECO:0000256" key="1">
    <source>
        <dbReference type="ARBA" id="ARBA00004141"/>
    </source>
</evidence>
<protein>
    <recommendedName>
        <fullName evidence="3 10">Protein-S-isoprenylcysteine O-methyltransferase</fullName>
        <ecNumber evidence="3 10">2.1.1.100</ecNumber>
    </recommendedName>
</protein>
<evidence type="ECO:0000256" key="5">
    <source>
        <dbReference type="ARBA" id="ARBA00022679"/>
    </source>
</evidence>
<evidence type="ECO:0000313" key="12">
    <source>
        <dbReference type="EMBL" id="OAX44547.1"/>
    </source>
</evidence>
<proteinExistence type="inferred from homology"/>
<evidence type="ECO:0000256" key="2">
    <source>
        <dbReference type="ARBA" id="ARBA00009140"/>
    </source>
</evidence>
<dbReference type="GO" id="GO:0032259">
    <property type="term" value="P:methylation"/>
    <property type="evidence" value="ECO:0007669"/>
    <property type="project" value="UniProtKB-KW"/>
</dbReference>
<dbReference type="Proteomes" id="UP000092154">
    <property type="component" value="Unassembled WGS sequence"/>
</dbReference>
<accession>A0A1B7NI08</accession>
<feature type="transmembrane region" description="Helical" evidence="10">
    <location>
        <begin position="76"/>
        <end position="95"/>
    </location>
</feature>
<dbReference type="STRING" id="1314800.A0A1B7NI08"/>
<dbReference type="InterPro" id="IPR025770">
    <property type="entry name" value="PPMT_MeTrfase"/>
</dbReference>
<comment type="subcellular location">
    <subcellularLocation>
        <location evidence="10">Endoplasmic reticulum membrane</location>
        <topology evidence="10">Multi-pass membrane protein</topology>
    </subcellularLocation>
    <subcellularLocation>
        <location evidence="1">Membrane</location>
        <topology evidence="1">Multi-pass membrane protein</topology>
    </subcellularLocation>
</comment>
<dbReference type="Gene3D" id="1.20.120.1630">
    <property type="match status" value="1"/>
</dbReference>
<dbReference type="FunCoup" id="A0A1B7NI08">
    <property type="interactions" value="274"/>
</dbReference>
<keyword evidence="5" id="KW-0808">Transferase</keyword>